<dbReference type="AlphaFoldDB" id="A0A1G5PJZ2"/>
<name>A0A1G5PJZ2_9RHOB</name>
<accession>A0A1G5PJZ2</accession>
<keyword evidence="1" id="KW-1133">Transmembrane helix</keyword>
<feature type="transmembrane region" description="Helical" evidence="1">
    <location>
        <begin position="12"/>
        <end position="32"/>
    </location>
</feature>
<sequence>MSFIRPEARAALWRWRELIFAAALVALGLWWAVGSFGVLRWIGWAIVCLGVLFSVVAGQRFRFRLGAGGPGLVSVKEGQITYFGPLSGGAIALSEMNSLQLDHTAKPSHWVLEQSGQPPLAIPVNAQGADALFDVFSTLSGLKTERMLTELHSSGDHHVVIWERNPSRAAHHRLH</sequence>
<gene>
    <name evidence="2" type="ORF">SAMN04488118_101169</name>
</gene>
<dbReference type="OrthoDB" id="7851333at2"/>
<keyword evidence="1" id="KW-0812">Transmembrane</keyword>
<feature type="transmembrane region" description="Helical" evidence="1">
    <location>
        <begin position="38"/>
        <end position="57"/>
    </location>
</feature>
<dbReference type="EMBL" id="FMWG01000001">
    <property type="protein sequence ID" value="SCZ49827.1"/>
    <property type="molecule type" value="Genomic_DNA"/>
</dbReference>
<keyword evidence="3" id="KW-1185">Reference proteome</keyword>
<organism evidence="2 3">
    <name type="scientific">Epibacterium ulvae</name>
    <dbReference type="NCBI Taxonomy" id="1156985"/>
    <lineage>
        <taxon>Bacteria</taxon>
        <taxon>Pseudomonadati</taxon>
        <taxon>Pseudomonadota</taxon>
        <taxon>Alphaproteobacteria</taxon>
        <taxon>Rhodobacterales</taxon>
        <taxon>Roseobacteraceae</taxon>
        <taxon>Epibacterium</taxon>
    </lineage>
</organism>
<dbReference type="Proteomes" id="UP000198767">
    <property type="component" value="Unassembled WGS sequence"/>
</dbReference>
<protein>
    <submittedName>
        <fullName evidence="2">Uncharacterized protein</fullName>
    </submittedName>
</protein>
<proteinExistence type="predicted"/>
<dbReference type="STRING" id="1156985.SAMN04488118_101169"/>
<evidence type="ECO:0000313" key="2">
    <source>
        <dbReference type="EMBL" id="SCZ49827.1"/>
    </source>
</evidence>
<keyword evidence="1" id="KW-0472">Membrane</keyword>
<evidence type="ECO:0000313" key="3">
    <source>
        <dbReference type="Proteomes" id="UP000198767"/>
    </source>
</evidence>
<evidence type="ECO:0000256" key="1">
    <source>
        <dbReference type="SAM" id="Phobius"/>
    </source>
</evidence>
<reference evidence="2 3" key="1">
    <citation type="submission" date="2016-10" db="EMBL/GenBank/DDBJ databases">
        <authorList>
            <person name="de Groot N.N."/>
        </authorList>
    </citation>
    <scope>NUCLEOTIDE SEQUENCE [LARGE SCALE GENOMIC DNA]</scope>
    <source>
        <strain evidence="2 3">U95</strain>
    </source>
</reference>
<dbReference type="RefSeq" id="WP_090214809.1">
    <property type="nucleotide sequence ID" value="NZ_FMWG01000001.1"/>
</dbReference>